<evidence type="ECO:0000259" key="2">
    <source>
        <dbReference type="PROSITE" id="PS50132"/>
    </source>
</evidence>
<dbReference type="PANTHER" id="PTHR10845">
    <property type="entry name" value="REGULATOR OF G PROTEIN SIGNALING"/>
    <property type="match status" value="1"/>
</dbReference>
<name>A0A3P7LG31_DIBLA</name>
<dbReference type="AlphaFoldDB" id="A0A3P7LG31"/>
<dbReference type="OrthoDB" id="196547at2759"/>
<dbReference type="PRINTS" id="PR01301">
    <property type="entry name" value="RGSPROTEIN"/>
</dbReference>
<sequence>MKPQDSFAFFFADGLRVFREFLRGEFSDENIEFWIACQQYKSLEVGDHSKAEAQKIYNEFIAFQSLREVNLDCETRLQTESRLAEAEPDLFDACQKRIEALMEKDPYIRFLRSALYYKLKEVTGVSVADSAHQTSGVLDCGNIKQMGASSPLNSDIPLVLSLPQNSIPSPQVAWKPPSDRVCTDVLDKALIANFDKKIALQAPYSPLLDAIVLNSLACTPSTISLRDKTRANHGQNRHSIDLSDMVIQ</sequence>
<dbReference type="Pfam" id="PF00615">
    <property type="entry name" value="RGS"/>
    <property type="match status" value="1"/>
</dbReference>
<dbReference type="InterPro" id="IPR036305">
    <property type="entry name" value="RGS_sf"/>
</dbReference>
<dbReference type="InterPro" id="IPR016137">
    <property type="entry name" value="RGS"/>
</dbReference>
<reference evidence="3 4" key="1">
    <citation type="submission" date="2018-11" db="EMBL/GenBank/DDBJ databases">
        <authorList>
            <consortium name="Pathogen Informatics"/>
        </authorList>
    </citation>
    <scope>NUCLEOTIDE SEQUENCE [LARGE SCALE GENOMIC DNA]</scope>
</reference>
<dbReference type="PANTHER" id="PTHR10845:SF259">
    <property type="entry name" value="RGS DOMAIN-CONTAINING PROTEIN-RELATED"/>
    <property type="match status" value="1"/>
</dbReference>
<evidence type="ECO:0000313" key="3">
    <source>
        <dbReference type="EMBL" id="VDN15865.1"/>
    </source>
</evidence>
<protein>
    <recommendedName>
        <fullName evidence="2">RGS domain-containing protein</fullName>
    </recommendedName>
</protein>
<dbReference type="EMBL" id="UYRU01063889">
    <property type="protein sequence ID" value="VDN15865.1"/>
    <property type="molecule type" value="Genomic_DNA"/>
</dbReference>
<dbReference type="SUPFAM" id="SSF48097">
    <property type="entry name" value="Regulator of G-protein signaling, RGS"/>
    <property type="match status" value="1"/>
</dbReference>
<evidence type="ECO:0000256" key="1">
    <source>
        <dbReference type="SAM" id="MobiDB-lite"/>
    </source>
</evidence>
<feature type="domain" description="RGS" evidence="2">
    <location>
        <begin position="14"/>
        <end position="120"/>
    </location>
</feature>
<dbReference type="Gene3D" id="1.10.167.10">
    <property type="entry name" value="Regulator of G-protein Signalling 4, domain 2"/>
    <property type="match status" value="1"/>
</dbReference>
<dbReference type="SMART" id="SM00315">
    <property type="entry name" value="RGS"/>
    <property type="match status" value="1"/>
</dbReference>
<dbReference type="PROSITE" id="PS50132">
    <property type="entry name" value="RGS"/>
    <property type="match status" value="1"/>
</dbReference>
<gene>
    <name evidence="3" type="ORF">DILT_LOCUS11696</name>
</gene>
<dbReference type="Proteomes" id="UP000281553">
    <property type="component" value="Unassembled WGS sequence"/>
</dbReference>
<organism evidence="3 4">
    <name type="scientific">Dibothriocephalus latus</name>
    <name type="common">Fish tapeworm</name>
    <name type="synonym">Diphyllobothrium latum</name>
    <dbReference type="NCBI Taxonomy" id="60516"/>
    <lineage>
        <taxon>Eukaryota</taxon>
        <taxon>Metazoa</taxon>
        <taxon>Spiralia</taxon>
        <taxon>Lophotrochozoa</taxon>
        <taxon>Platyhelminthes</taxon>
        <taxon>Cestoda</taxon>
        <taxon>Eucestoda</taxon>
        <taxon>Diphyllobothriidea</taxon>
        <taxon>Diphyllobothriidae</taxon>
        <taxon>Dibothriocephalus</taxon>
    </lineage>
</organism>
<keyword evidence="4" id="KW-1185">Reference proteome</keyword>
<feature type="region of interest" description="Disordered" evidence="1">
    <location>
        <begin position="228"/>
        <end position="248"/>
    </location>
</feature>
<evidence type="ECO:0000313" key="4">
    <source>
        <dbReference type="Proteomes" id="UP000281553"/>
    </source>
</evidence>
<accession>A0A3P7LG31</accession>
<dbReference type="InterPro" id="IPR044926">
    <property type="entry name" value="RGS_subdomain_2"/>
</dbReference>
<proteinExistence type="predicted"/>
<dbReference type="FunFam" id="1.10.167.10:FF:000001">
    <property type="entry name" value="Putative regulator of g-protein signaling 12"/>
    <property type="match status" value="1"/>
</dbReference>